<organism evidence="2 3">
    <name type="scientific">Ficus carica</name>
    <name type="common">Common fig</name>
    <dbReference type="NCBI Taxonomy" id="3494"/>
    <lineage>
        <taxon>Eukaryota</taxon>
        <taxon>Viridiplantae</taxon>
        <taxon>Streptophyta</taxon>
        <taxon>Embryophyta</taxon>
        <taxon>Tracheophyta</taxon>
        <taxon>Spermatophyta</taxon>
        <taxon>Magnoliopsida</taxon>
        <taxon>eudicotyledons</taxon>
        <taxon>Gunneridae</taxon>
        <taxon>Pentapetalae</taxon>
        <taxon>rosids</taxon>
        <taxon>fabids</taxon>
        <taxon>Rosales</taxon>
        <taxon>Moraceae</taxon>
        <taxon>Ficeae</taxon>
        <taxon>Ficus</taxon>
    </lineage>
</organism>
<dbReference type="AlphaFoldDB" id="A0AA88D003"/>
<reference evidence="2" key="1">
    <citation type="submission" date="2023-07" db="EMBL/GenBank/DDBJ databases">
        <title>draft genome sequence of fig (Ficus carica).</title>
        <authorList>
            <person name="Takahashi T."/>
            <person name="Nishimura K."/>
        </authorList>
    </citation>
    <scope>NUCLEOTIDE SEQUENCE</scope>
</reference>
<accession>A0AA88D003</accession>
<name>A0AA88D003_FICCA</name>
<keyword evidence="3" id="KW-1185">Reference proteome</keyword>
<protein>
    <submittedName>
        <fullName evidence="2">Uncharacterized protein</fullName>
    </submittedName>
</protein>
<feature type="region of interest" description="Disordered" evidence="1">
    <location>
        <begin position="185"/>
        <end position="204"/>
    </location>
</feature>
<sequence length="589" mass="65419">MADMEMVNRAGSHSVYTVDYFTSTVTPEHLELLREEFQILSDIELVVPGPNNLPSLPSPDHVTFVFQNLYRMKTAPLSIESYYFQGYLGTFVVGCPDSNKNYKHQLCIDKGTNHTRSLQIEKGSGSSEKRRILSGTKTDGWQTKVWPSTIGSIHLPHPVSLMTDHDQCNPRRSLYVARSKVQRGVPTASTSGLQSGDSSLGTWGPRIDDEDVEELIWNNMGPNARMTKRGLLSNSESFPNGMTATRLVRRARVLAQQEDVRPCDPSTAVTGAEPISKKFEDMIDKLVEALTSFHMVSFALFDNAAAHNHFNRKEDKVTGLVAEVKRAKGELALVRSEHSCYLREVLLTTLDQARQQAVANFQNSQRFEARLHAEYKEGMRDMKVSFTLANPSLTELYWSFMSEISRETKGNGEKGEVVGGAQMVDDVVVIEEQKIDDDLPTKLGGPAQVVPDSGGSCGQLDVFLKINFNSHSGAQPESLDQNLLEDQVSNLESSWMELFVVILDYHLVVSAEAGARTGTVTDSGCQVSCGARMVNLRTSSTSEVVVDQPGSRGRILYWFLWSGRVYTVIDYSPLIVKIGLFVLAQLVHR</sequence>
<proteinExistence type="predicted"/>
<dbReference type="EMBL" id="BTGU01000008">
    <property type="protein sequence ID" value="GMN38575.1"/>
    <property type="molecule type" value="Genomic_DNA"/>
</dbReference>
<feature type="compositionally biased region" description="Polar residues" evidence="1">
    <location>
        <begin position="187"/>
        <end position="201"/>
    </location>
</feature>
<evidence type="ECO:0000313" key="2">
    <source>
        <dbReference type="EMBL" id="GMN38575.1"/>
    </source>
</evidence>
<dbReference type="Proteomes" id="UP001187192">
    <property type="component" value="Unassembled WGS sequence"/>
</dbReference>
<gene>
    <name evidence="2" type="ORF">TIFTF001_007807</name>
</gene>
<evidence type="ECO:0000313" key="3">
    <source>
        <dbReference type="Proteomes" id="UP001187192"/>
    </source>
</evidence>
<comment type="caution">
    <text evidence="2">The sequence shown here is derived from an EMBL/GenBank/DDBJ whole genome shotgun (WGS) entry which is preliminary data.</text>
</comment>
<evidence type="ECO:0000256" key="1">
    <source>
        <dbReference type="SAM" id="MobiDB-lite"/>
    </source>
</evidence>